<protein>
    <submittedName>
        <fullName evidence="1">Acetyltransferase</fullName>
    </submittedName>
</protein>
<proteinExistence type="predicted"/>
<dbReference type="PANTHER" id="PTHR42791">
    <property type="entry name" value="GNAT FAMILY ACETYLTRANSFERASE"/>
    <property type="match status" value="1"/>
</dbReference>
<accession>A0AAI9ZXK1</accession>
<dbReference type="Gene3D" id="3.40.630.30">
    <property type="match status" value="1"/>
</dbReference>
<dbReference type="AlphaFoldDB" id="A0AAI9ZXK1"/>
<keyword evidence="2" id="KW-1185">Reference proteome</keyword>
<comment type="caution">
    <text evidence="1">The sequence shown here is derived from an EMBL/GenBank/DDBJ whole genome shotgun (WGS) entry which is preliminary data.</text>
</comment>
<organism evidence="1 2">
    <name type="scientific">Colletotrichum phormii</name>
    <dbReference type="NCBI Taxonomy" id="359342"/>
    <lineage>
        <taxon>Eukaryota</taxon>
        <taxon>Fungi</taxon>
        <taxon>Dikarya</taxon>
        <taxon>Ascomycota</taxon>
        <taxon>Pezizomycotina</taxon>
        <taxon>Sordariomycetes</taxon>
        <taxon>Hypocreomycetidae</taxon>
        <taxon>Glomerellales</taxon>
        <taxon>Glomerellaceae</taxon>
        <taxon>Colletotrichum</taxon>
        <taxon>Colletotrichum acutatum species complex</taxon>
    </lineage>
</organism>
<gene>
    <name evidence="1" type="ORF">BDP81DRAFT_508925</name>
</gene>
<dbReference type="Proteomes" id="UP001243989">
    <property type="component" value="Unassembled WGS sequence"/>
</dbReference>
<evidence type="ECO:0000313" key="1">
    <source>
        <dbReference type="EMBL" id="KAK1640062.1"/>
    </source>
</evidence>
<evidence type="ECO:0000313" key="2">
    <source>
        <dbReference type="Proteomes" id="UP001243989"/>
    </source>
</evidence>
<reference evidence="1" key="1">
    <citation type="submission" date="2021-06" db="EMBL/GenBank/DDBJ databases">
        <title>Comparative genomics, transcriptomics and evolutionary studies reveal genomic signatures of adaptation to plant cell wall in hemibiotrophic fungi.</title>
        <authorList>
            <consortium name="DOE Joint Genome Institute"/>
            <person name="Baroncelli R."/>
            <person name="Diaz J.F."/>
            <person name="Benocci T."/>
            <person name="Peng M."/>
            <person name="Battaglia E."/>
            <person name="Haridas S."/>
            <person name="Andreopoulos W."/>
            <person name="Labutti K."/>
            <person name="Pangilinan J."/>
            <person name="Floch G.L."/>
            <person name="Makela M.R."/>
            <person name="Henrissat B."/>
            <person name="Grigoriev I.V."/>
            <person name="Crouch J.A."/>
            <person name="De Vries R.P."/>
            <person name="Sukno S.A."/>
            <person name="Thon M.R."/>
        </authorList>
    </citation>
    <scope>NUCLEOTIDE SEQUENCE</scope>
    <source>
        <strain evidence="1">CBS 102054</strain>
    </source>
</reference>
<dbReference type="PANTHER" id="PTHR42791:SF17">
    <property type="entry name" value="ACETYLTRANSFERASE, GNAT FAMILY FAMILY (AFU_ORTHOLOGUE AFUA_8G05690)"/>
    <property type="match status" value="1"/>
</dbReference>
<dbReference type="EMBL" id="JAHMHQ010000004">
    <property type="protein sequence ID" value="KAK1640062.1"/>
    <property type="molecule type" value="Genomic_DNA"/>
</dbReference>
<dbReference type="InterPro" id="IPR052523">
    <property type="entry name" value="Trichothecene_AcTrans"/>
</dbReference>
<dbReference type="InterPro" id="IPR016181">
    <property type="entry name" value="Acyl_CoA_acyltransferase"/>
</dbReference>
<dbReference type="GeneID" id="85480574"/>
<sequence>MVDLITLNEPGLWTRWNLNTGYAILPALIPDIQKVYDSYFKAFTGDEMGEIMVKVLFPNGTNSEEFRKAHTAGTLAWWHHSDCQYTYKCVDTETGEIVGMALGDIYLRERTEEERKNHGVGWIEGKDRERAEAVLNPLHEAREKLFGGRRYIYSHVIAVDPKHQGRKAGALWCKWGAELSDSLGLPLYFESSPSTYKLYEKMSYETLDEKIVHSAELMEQPEDTVVPLMVKMPACAGGMTFKEWRAAGYPPFNNVKSIPAAPVVDMIGVDQKASNGAMSVEVQVQEVHV</sequence>
<name>A0AAI9ZXK1_9PEZI</name>
<dbReference type="RefSeq" id="XP_060448669.1">
    <property type="nucleotide sequence ID" value="XM_060595712.1"/>
</dbReference>
<dbReference type="SUPFAM" id="SSF55729">
    <property type="entry name" value="Acyl-CoA N-acyltransferases (Nat)"/>
    <property type="match status" value="1"/>
</dbReference>